<dbReference type="STRING" id="283909.R7UWY1"/>
<reference evidence="20 22" key="2">
    <citation type="journal article" date="2013" name="Nature">
        <title>Insights into bilaterian evolution from three spiralian genomes.</title>
        <authorList>
            <person name="Simakov O."/>
            <person name="Marletaz F."/>
            <person name="Cho S.J."/>
            <person name="Edsinger-Gonzales E."/>
            <person name="Havlak P."/>
            <person name="Hellsten U."/>
            <person name="Kuo D.H."/>
            <person name="Larsson T."/>
            <person name="Lv J."/>
            <person name="Arendt D."/>
            <person name="Savage R."/>
            <person name="Osoegawa K."/>
            <person name="de Jong P."/>
            <person name="Grimwood J."/>
            <person name="Chapman J.A."/>
            <person name="Shapiro H."/>
            <person name="Aerts A."/>
            <person name="Otillar R.P."/>
            <person name="Terry A.Y."/>
            <person name="Boore J.L."/>
            <person name="Grigoriev I.V."/>
            <person name="Lindberg D.R."/>
            <person name="Seaver E.C."/>
            <person name="Weisblat D.A."/>
            <person name="Putnam N.H."/>
            <person name="Rokhsar D.S."/>
        </authorList>
    </citation>
    <scope>NUCLEOTIDE SEQUENCE</scope>
    <source>
        <strain evidence="20 22">I ESC-2004</strain>
    </source>
</reference>
<keyword evidence="6" id="KW-0547">Nucleotide-binding</keyword>
<evidence type="ECO:0000259" key="19">
    <source>
        <dbReference type="Pfam" id="PF22924"/>
    </source>
</evidence>
<dbReference type="Gene3D" id="2.40.110.10">
    <property type="entry name" value="Butyryl-CoA Dehydrogenase, subunit A, domain 2"/>
    <property type="match status" value="1"/>
</dbReference>
<dbReference type="InterPro" id="IPR036250">
    <property type="entry name" value="AcylCo_DH-like_C"/>
</dbReference>
<evidence type="ECO:0000313" key="22">
    <source>
        <dbReference type="Proteomes" id="UP000014760"/>
    </source>
</evidence>
<dbReference type="GO" id="GO:0005504">
    <property type="term" value="F:fatty acid binding"/>
    <property type="evidence" value="ECO:0007669"/>
    <property type="project" value="TreeGrafter"/>
</dbReference>
<dbReference type="InterPro" id="IPR012258">
    <property type="entry name" value="Acyl-CoA_oxidase"/>
</dbReference>
<dbReference type="Pfam" id="PF22924">
    <property type="entry name" value="ACOX_C_alpha1"/>
    <property type="match status" value="1"/>
</dbReference>
<evidence type="ECO:0000259" key="17">
    <source>
        <dbReference type="Pfam" id="PF02770"/>
    </source>
</evidence>
<comment type="pathway">
    <text evidence="3">Lipid metabolism; peroxisomal fatty acid beta-oxidation.</text>
</comment>
<reference evidence="22" key="1">
    <citation type="submission" date="2012-12" db="EMBL/GenBank/DDBJ databases">
        <authorList>
            <person name="Hellsten U."/>
            <person name="Grimwood J."/>
            <person name="Chapman J.A."/>
            <person name="Shapiro H."/>
            <person name="Aerts A."/>
            <person name="Otillar R.P."/>
            <person name="Terry A.Y."/>
            <person name="Boore J.L."/>
            <person name="Simakov O."/>
            <person name="Marletaz F."/>
            <person name="Cho S.-J."/>
            <person name="Edsinger-Gonzales E."/>
            <person name="Havlak P."/>
            <person name="Kuo D.-H."/>
            <person name="Larsson T."/>
            <person name="Lv J."/>
            <person name="Arendt D."/>
            <person name="Savage R."/>
            <person name="Osoegawa K."/>
            <person name="de Jong P."/>
            <person name="Lindberg D.R."/>
            <person name="Seaver E.C."/>
            <person name="Weisblat D.A."/>
            <person name="Putnam N.H."/>
            <person name="Grigoriev I.V."/>
            <person name="Rokhsar D.S."/>
        </authorList>
    </citation>
    <scope>NUCLEOTIDE SEQUENCE</scope>
    <source>
        <strain evidence="22">I ESC-2004</strain>
    </source>
</reference>
<evidence type="ECO:0000256" key="9">
    <source>
        <dbReference type="ARBA" id="ARBA00022840"/>
    </source>
</evidence>
<evidence type="ECO:0000256" key="8">
    <source>
        <dbReference type="ARBA" id="ARBA00022832"/>
    </source>
</evidence>
<dbReference type="SUPFAM" id="SSF56645">
    <property type="entry name" value="Acyl-CoA dehydrogenase NM domain-like"/>
    <property type="match status" value="1"/>
</dbReference>
<feature type="binding site" evidence="15">
    <location>
        <position position="188"/>
    </location>
    <ligand>
        <name>FAD</name>
        <dbReference type="ChEBI" id="CHEBI:57692"/>
    </ligand>
</feature>
<dbReference type="GO" id="GO:0071949">
    <property type="term" value="F:FAD binding"/>
    <property type="evidence" value="ECO:0007669"/>
    <property type="project" value="InterPro"/>
</dbReference>
<dbReference type="EMBL" id="AMQN01000903">
    <property type="status" value="NOT_ANNOTATED_CDS"/>
    <property type="molecule type" value="Genomic_DNA"/>
</dbReference>
<dbReference type="OrthoDB" id="538336at2759"/>
<evidence type="ECO:0000256" key="3">
    <source>
        <dbReference type="ARBA" id="ARBA00004846"/>
    </source>
</evidence>
<feature type="binding site" evidence="15">
    <location>
        <position position="149"/>
    </location>
    <ligand>
        <name>FAD</name>
        <dbReference type="ChEBI" id="CHEBI:57692"/>
    </ligand>
</feature>
<dbReference type="InterPro" id="IPR009100">
    <property type="entry name" value="AcylCoA_DH/oxidase_NM_dom_sf"/>
</dbReference>
<dbReference type="Proteomes" id="UP000014760">
    <property type="component" value="Unassembled WGS sequence"/>
</dbReference>
<gene>
    <name evidence="20" type="ORF">CAPTEDRAFT_174749</name>
</gene>
<comment type="subcellular location">
    <subcellularLocation>
        <location evidence="2">Peroxisome</location>
    </subcellularLocation>
</comment>
<evidence type="ECO:0000259" key="18">
    <source>
        <dbReference type="Pfam" id="PF14749"/>
    </source>
</evidence>
<keyword evidence="11" id="KW-0443">Lipid metabolism</keyword>
<evidence type="ECO:0000256" key="15">
    <source>
        <dbReference type="PIRSR" id="PIRSR000168-2"/>
    </source>
</evidence>
<dbReference type="GO" id="GO:0005524">
    <property type="term" value="F:ATP binding"/>
    <property type="evidence" value="ECO:0007669"/>
    <property type="project" value="UniProtKB-KW"/>
</dbReference>
<dbReference type="GO" id="GO:0005777">
    <property type="term" value="C:peroxisome"/>
    <property type="evidence" value="ECO:0007669"/>
    <property type="project" value="UniProtKB-SubCell"/>
</dbReference>
<dbReference type="PANTHER" id="PTHR10909:SF250">
    <property type="entry name" value="PEROXISOMAL ACYL-COENZYME A OXIDASE 1"/>
    <property type="match status" value="1"/>
</dbReference>
<keyword evidence="5 13" id="KW-0285">Flavoprotein</keyword>
<sequence length="661" mass="74213">MRGYSSPDKTNKDLVKERNGVSFQPLLLTHVLDNGADQTDKRRRIEQLALSDPVIMEGPDYSYLSVPEKYSEGVRKHVHCIKKVKEHGLTDNMDVVTYHGVVFPQEAAPLSMHDVAFKPMFTIQASDQQKKKWLRQIENYEIIGNYAQTELAHGTYIRGLQTTAEYDPSTQEFIVNTPTLTATKWWIGTLGKSSNYALVMAQLITQGKGRGLHAFMVPIRDMNTHEPLPGITVGDIGPKLGFHDIDNGFLQMNNIRIPRENMLNAHSQVEADGSYSPPFNDKIMYAGMLGIRAHIPLMCARNTARACTIAIRYSLVRRQSELVPGGPEPQVLDFQTQQNKIFPSLAMSYAFWFIATRMQDMHKQGMEEVMQGNFSQLLEMHALSSAMKAYCTTRTTKAIETCRLACGGHGFSEASGLPKLYGNAAAPATAEGEATVLFLQNARYLMKCYEHAKSGSAMDTFSSYMTQKKERFSGDVSIGSMIEALAYRAEKVVARAAAQLFKWSKQGMDRMQAWNKSSVCLEEASIANAEYVLVKSFADYLSALSCDAAVKNALQRMCSLLASYYITEHAGEMVQGGYMTEAQLDVIRLHLTELYSVVRPDAVAYADGFDFSDRHLCSILGRYDGNVYEKMFEWAKNYPMNKTDVHESYRYLKELKTNSKL</sequence>
<keyword evidence="7 13" id="KW-0274">FAD</keyword>
<dbReference type="OMA" id="RDFHAMS"/>
<feature type="domain" description="Acyl-CoA oxidase C-alpha1" evidence="19">
    <location>
        <begin position="285"/>
        <end position="446"/>
    </location>
</feature>
<feature type="domain" description="Acyl-CoA oxidase/dehydrogenase middle" evidence="17">
    <location>
        <begin position="146"/>
        <end position="254"/>
    </location>
</feature>
<evidence type="ECO:0000256" key="12">
    <source>
        <dbReference type="ARBA" id="ARBA00023140"/>
    </source>
</evidence>
<dbReference type="InterPro" id="IPR006091">
    <property type="entry name" value="Acyl-CoA_Oxase/DH_mid-dom"/>
</dbReference>
<dbReference type="FunFam" id="1.20.140.10:FF:000005">
    <property type="entry name" value="Acyl-coenzyme A oxidase"/>
    <property type="match status" value="1"/>
</dbReference>
<dbReference type="GO" id="GO:0003997">
    <property type="term" value="F:acyl-CoA oxidase activity"/>
    <property type="evidence" value="ECO:0007669"/>
    <property type="project" value="InterPro"/>
</dbReference>
<keyword evidence="8" id="KW-0276">Fatty acid metabolism</keyword>
<dbReference type="EnsemblMetazoa" id="CapteT174749">
    <property type="protein sequence ID" value="CapteP174749"/>
    <property type="gene ID" value="CapteG174749"/>
</dbReference>
<dbReference type="InterPro" id="IPR002655">
    <property type="entry name" value="Acyl-CoA_oxidase_C"/>
</dbReference>
<dbReference type="Pfam" id="PF02770">
    <property type="entry name" value="Acyl-CoA_dh_M"/>
    <property type="match status" value="1"/>
</dbReference>
<evidence type="ECO:0000259" key="16">
    <source>
        <dbReference type="Pfam" id="PF01756"/>
    </source>
</evidence>
<dbReference type="InterPro" id="IPR046373">
    <property type="entry name" value="Acyl-CoA_Oxase/DH_mid-dom_sf"/>
</dbReference>
<dbReference type="FunFam" id="1.20.140.10:FF:000013">
    <property type="entry name" value="Acyl-coenzyme A oxidase"/>
    <property type="match status" value="1"/>
</dbReference>
<feature type="domain" description="Acyl-coenzyme A oxidase N-terminal" evidence="18">
    <location>
        <begin position="27"/>
        <end position="143"/>
    </location>
</feature>
<dbReference type="GO" id="GO:0033540">
    <property type="term" value="P:fatty acid beta-oxidation using acyl-CoA oxidase"/>
    <property type="evidence" value="ECO:0007669"/>
    <property type="project" value="TreeGrafter"/>
</dbReference>
<evidence type="ECO:0000256" key="2">
    <source>
        <dbReference type="ARBA" id="ARBA00004275"/>
    </source>
</evidence>
<evidence type="ECO:0000256" key="13">
    <source>
        <dbReference type="PIRNR" id="PIRNR000168"/>
    </source>
</evidence>
<evidence type="ECO:0000256" key="4">
    <source>
        <dbReference type="ARBA" id="ARBA00006288"/>
    </source>
</evidence>
<evidence type="ECO:0000256" key="1">
    <source>
        <dbReference type="ARBA" id="ARBA00001974"/>
    </source>
</evidence>
<dbReference type="GO" id="GO:0055088">
    <property type="term" value="P:lipid homeostasis"/>
    <property type="evidence" value="ECO:0007669"/>
    <property type="project" value="TreeGrafter"/>
</dbReference>
<evidence type="ECO:0000313" key="20">
    <source>
        <dbReference type="EMBL" id="ELU10772.1"/>
    </source>
</evidence>
<protein>
    <recommendedName>
        <fullName evidence="13">Acyl-coenzyme A oxidase</fullName>
    </recommendedName>
</protein>
<accession>R7UWY1</accession>
<evidence type="ECO:0000256" key="7">
    <source>
        <dbReference type="ARBA" id="ARBA00022827"/>
    </source>
</evidence>
<dbReference type="FunFam" id="2.40.110.10:FF:000003">
    <property type="entry name" value="Acyl-coenzyme A oxidase"/>
    <property type="match status" value="1"/>
</dbReference>
<comment type="similarity">
    <text evidence="4 13">Belongs to the acyl-CoA oxidase family.</text>
</comment>
<keyword evidence="22" id="KW-1185">Reference proteome</keyword>
<dbReference type="PIRSF" id="PIRSF000168">
    <property type="entry name" value="Acyl-CoA_oxidase"/>
    <property type="match status" value="1"/>
</dbReference>
<keyword evidence="12" id="KW-0576">Peroxisome</keyword>
<dbReference type="FunCoup" id="R7UWY1">
    <property type="interactions" value="1573"/>
</dbReference>
<dbReference type="InterPro" id="IPR037069">
    <property type="entry name" value="AcylCoA_DH/ox_N_sf"/>
</dbReference>
<keyword evidence="9" id="KW-0067">ATP-binding</keyword>
<proteinExistence type="inferred from homology"/>
<dbReference type="FunFam" id="1.10.540.10:FF:000006">
    <property type="entry name" value="Acyl-coenzyme A oxidase"/>
    <property type="match status" value="1"/>
</dbReference>
<dbReference type="InterPro" id="IPR029320">
    <property type="entry name" value="Acyl-CoA_ox_N"/>
</dbReference>
<feature type="domain" description="Acyl-CoA oxidase C-terminal" evidence="16">
    <location>
        <begin position="480"/>
        <end position="654"/>
    </location>
</feature>
<evidence type="ECO:0000256" key="10">
    <source>
        <dbReference type="ARBA" id="ARBA00023002"/>
    </source>
</evidence>
<feature type="active site" description="Proton acceptor" evidence="14">
    <location>
        <position position="431"/>
    </location>
</feature>
<dbReference type="Pfam" id="PF01756">
    <property type="entry name" value="ACOX"/>
    <property type="match status" value="1"/>
</dbReference>
<dbReference type="Pfam" id="PF14749">
    <property type="entry name" value="Acyl-CoA_ox_N"/>
    <property type="match status" value="1"/>
</dbReference>
<dbReference type="Gene3D" id="1.10.540.10">
    <property type="entry name" value="Acyl-CoA dehydrogenase/oxidase, N-terminal domain"/>
    <property type="match status" value="1"/>
</dbReference>
<evidence type="ECO:0000256" key="14">
    <source>
        <dbReference type="PIRSR" id="PIRSR000168-1"/>
    </source>
</evidence>
<name>R7UWY1_CAPTE</name>
<evidence type="ECO:0000256" key="6">
    <source>
        <dbReference type="ARBA" id="ARBA00022741"/>
    </source>
</evidence>
<dbReference type="InterPro" id="IPR055060">
    <property type="entry name" value="ACOX_C_alpha1"/>
</dbReference>
<dbReference type="PANTHER" id="PTHR10909">
    <property type="entry name" value="ELECTRON TRANSPORT OXIDOREDUCTASE"/>
    <property type="match status" value="1"/>
</dbReference>
<dbReference type="AlphaFoldDB" id="R7UWY1"/>
<evidence type="ECO:0000256" key="11">
    <source>
        <dbReference type="ARBA" id="ARBA00023098"/>
    </source>
</evidence>
<evidence type="ECO:0000313" key="21">
    <source>
        <dbReference type="EnsemblMetazoa" id="CapteP174749"/>
    </source>
</evidence>
<dbReference type="EMBL" id="KB297234">
    <property type="protein sequence ID" value="ELU10772.1"/>
    <property type="molecule type" value="Genomic_DNA"/>
</dbReference>
<reference evidence="21" key="3">
    <citation type="submission" date="2015-06" db="UniProtKB">
        <authorList>
            <consortium name="EnsemblMetazoa"/>
        </authorList>
    </citation>
    <scope>IDENTIFICATION</scope>
</reference>
<dbReference type="SUPFAM" id="SSF47203">
    <property type="entry name" value="Acyl-CoA dehydrogenase C-terminal domain-like"/>
    <property type="match status" value="2"/>
</dbReference>
<keyword evidence="10" id="KW-0560">Oxidoreductase</keyword>
<organism evidence="20">
    <name type="scientific">Capitella teleta</name>
    <name type="common">Polychaete worm</name>
    <dbReference type="NCBI Taxonomy" id="283909"/>
    <lineage>
        <taxon>Eukaryota</taxon>
        <taxon>Metazoa</taxon>
        <taxon>Spiralia</taxon>
        <taxon>Lophotrochozoa</taxon>
        <taxon>Annelida</taxon>
        <taxon>Polychaeta</taxon>
        <taxon>Sedentaria</taxon>
        <taxon>Scolecida</taxon>
        <taxon>Capitellidae</taxon>
        <taxon>Capitella</taxon>
    </lineage>
</organism>
<dbReference type="HOGENOM" id="CLU_014629_3_1_1"/>
<dbReference type="Gene3D" id="1.20.140.10">
    <property type="entry name" value="Butyryl-CoA Dehydrogenase, subunit A, domain 3"/>
    <property type="match status" value="2"/>
</dbReference>
<evidence type="ECO:0000256" key="5">
    <source>
        <dbReference type="ARBA" id="ARBA00022630"/>
    </source>
</evidence>
<comment type="cofactor">
    <cofactor evidence="1">
        <name>FAD</name>
        <dbReference type="ChEBI" id="CHEBI:57692"/>
    </cofactor>
</comment>